<dbReference type="PROSITE" id="PS51873">
    <property type="entry name" value="TRIAD"/>
    <property type="match status" value="1"/>
</dbReference>
<proteinExistence type="predicted"/>
<sequence>MDLDTEILVVSLVIQDAGDLIAARKGKARADARTPDCELAAEEQLASAKIHLAFLQDCALARSMDTALRLDGDLIHTLCNIDQGEHDDHAAAVAMSRGRPLPAPTPSQRSLEISPSSITCVICQDPIRAQYSFHAPCGHRYCNGCLRDLVEASTRDESLYPLRCCNRNLDIDSVAPRLSTRLLKTAREKYLEFGTPSSNRVYCTNATCSAFLGPSGESRTEIVCEQCTTIVCSDCKGPAHPDSPCKENAAALAIRALALDEGWQTCPGCAAVVELNQGCFHITCRCRTSFCYLCAAPWKTCRCRQWDENRLISEAGRRVVNEFGARAAAEAPARHAERVERRMEELRVNHDCVSHSWTYRHGGGHCDGCNDTLPDFMLRCTNCQTLACKRCSWNRM</sequence>
<gene>
    <name evidence="12" type="ORF">FIBSPDRAFT_914959</name>
</gene>
<organism evidence="12 13">
    <name type="scientific">Athelia psychrophila</name>
    <dbReference type="NCBI Taxonomy" id="1759441"/>
    <lineage>
        <taxon>Eukaryota</taxon>
        <taxon>Fungi</taxon>
        <taxon>Dikarya</taxon>
        <taxon>Basidiomycota</taxon>
        <taxon>Agaricomycotina</taxon>
        <taxon>Agaricomycetes</taxon>
        <taxon>Agaricomycetidae</taxon>
        <taxon>Atheliales</taxon>
        <taxon>Atheliaceae</taxon>
        <taxon>Athelia</taxon>
    </lineage>
</organism>
<dbReference type="STRING" id="436010.A0A167VMH5"/>
<evidence type="ECO:0000256" key="7">
    <source>
        <dbReference type="ARBA" id="ARBA00022786"/>
    </source>
</evidence>
<evidence type="ECO:0000256" key="9">
    <source>
        <dbReference type="PROSITE-ProRule" id="PRU00175"/>
    </source>
</evidence>
<comment type="catalytic activity">
    <reaction evidence="1">
        <text>[E2 ubiquitin-conjugating enzyme]-S-ubiquitinyl-L-cysteine + [acceptor protein]-L-lysine = [E2 ubiquitin-conjugating enzyme]-L-cysteine + [acceptor protein]-N(6)-ubiquitinyl-L-lysine.</text>
        <dbReference type="EC" id="2.3.2.31"/>
    </reaction>
</comment>
<protein>
    <recommendedName>
        <fullName evidence="2">RBR-type E3 ubiquitin transferase</fullName>
        <ecNumber evidence="2">2.3.2.31</ecNumber>
    </recommendedName>
</protein>
<keyword evidence="13" id="KW-1185">Reference proteome</keyword>
<dbReference type="OrthoDB" id="9977870at2759"/>
<dbReference type="AlphaFoldDB" id="A0A167VMH5"/>
<dbReference type="Gene3D" id="3.30.40.10">
    <property type="entry name" value="Zinc/RING finger domain, C3HC4 (zinc finger)"/>
    <property type="match status" value="1"/>
</dbReference>
<evidence type="ECO:0000256" key="5">
    <source>
        <dbReference type="ARBA" id="ARBA00022737"/>
    </source>
</evidence>
<accession>A0A167VMH5</accession>
<evidence type="ECO:0000256" key="8">
    <source>
        <dbReference type="ARBA" id="ARBA00022833"/>
    </source>
</evidence>
<evidence type="ECO:0000313" key="12">
    <source>
        <dbReference type="EMBL" id="KZP05172.1"/>
    </source>
</evidence>
<evidence type="ECO:0000256" key="4">
    <source>
        <dbReference type="ARBA" id="ARBA00022723"/>
    </source>
</evidence>
<dbReference type="CDD" id="cd22584">
    <property type="entry name" value="Rcat_RBR_unk"/>
    <property type="match status" value="1"/>
</dbReference>
<dbReference type="InterPro" id="IPR031127">
    <property type="entry name" value="E3_UB_ligase_RBR"/>
</dbReference>
<dbReference type="GO" id="GO:0008270">
    <property type="term" value="F:zinc ion binding"/>
    <property type="evidence" value="ECO:0007669"/>
    <property type="project" value="UniProtKB-KW"/>
</dbReference>
<dbReference type="PROSITE" id="PS00518">
    <property type="entry name" value="ZF_RING_1"/>
    <property type="match status" value="1"/>
</dbReference>
<dbReference type="Proteomes" id="UP000076532">
    <property type="component" value="Unassembled WGS sequence"/>
</dbReference>
<dbReference type="SUPFAM" id="SSF57850">
    <property type="entry name" value="RING/U-box"/>
    <property type="match status" value="2"/>
</dbReference>
<name>A0A167VMH5_9AGAM</name>
<dbReference type="InterPro" id="IPR017907">
    <property type="entry name" value="Znf_RING_CS"/>
</dbReference>
<dbReference type="SMART" id="SM00647">
    <property type="entry name" value="IBR"/>
    <property type="match status" value="2"/>
</dbReference>
<dbReference type="GO" id="GO:0016567">
    <property type="term" value="P:protein ubiquitination"/>
    <property type="evidence" value="ECO:0007669"/>
    <property type="project" value="InterPro"/>
</dbReference>
<dbReference type="InterPro" id="IPR002867">
    <property type="entry name" value="IBR_dom"/>
</dbReference>
<keyword evidence="8" id="KW-0862">Zinc</keyword>
<evidence type="ECO:0000256" key="6">
    <source>
        <dbReference type="ARBA" id="ARBA00022771"/>
    </source>
</evidence>
<feature type="domain" description="RING-type" evidence="11">
    <location>
        <begin position="116"/>
        <end position="307"/>
    </location>
</feature>
<dbReference type="InterPro" id="IPR044066">
    <property type="entry name" value="TRIAD_supradom"/>
</dbReference>
<dbReference type="GO" id="GO:0061630">
    <property type="term" value="F:ubiquitin protein ligase activity"/>
    <property type="evidence" value="ECO:0007669"/>
    <property type="project" value="UniProtKB-EC"/>
</dbReference>
<feature type="domain" description="RING-type" evidence="10">
    <location>
        <begin position="120"/>
        <end position="164"/>
    </location>
</feature>
<dbReference type="Pfam" id="PF01485">
    <property type="entry name" value="IBR"/>
    <property type="match status" value="2"/>
</dbReference>
<dbReference type="InterPro" id="IPR013083">
    <property type="entry name" value="Znf_RING/FYVE/PHD"/>
</dbReference>
<dbReference type="EMBL" id="KV417857">
    <property type="protein sequence ID" value="KZP05172.1"/>
    <property type="molecule type" value="Genomic_DNA"/>
</dbReference>
<evidence type="ECO:0000256" key="2">
    <source>
        <dbReference type="ARBA" id="ARBA00012251"/>
    </source>
</evidence>
<dbReference type="Gene3D" id="1.20.120.1750">
    <property type="match status" value="1"/>
</dbReference>
<evidence type="ECO:0000256" key="3">
    <source>
        <dbReference type="ARBA" id="ARBA00022679"/>
    </source>
</evidence>
<keyword evidence="6 9" id="KW-0863">Zinc-finger</keyword>
<dbReference type="InterPro" id="IPR001841">
    <property type="entry name" value="Znf_RING"/>
</dbReference>
<evidence type="ECO:0000259" key="11">
    <source>
        <dbReference type="PROSITE" id="PS51873"/>
    </source>
</evidence>
<evidence type="ECO:0000313" key="13">
    <source>
        <dbReference type="Proteomes" id="UP000076532"/>
    </source>
</evidence>
<dbReference type="EC" id="2.3.2.31" evidence="2"/>
<dbReference type="PANTHER" id="PTHR11685">
    <property type="entry name" value="RBR FAMILY RING FINGER AND IBR DOMAIN-CONTAINING"/>
    <property type="match status" value="1"/>
</dbReference>
<evidence type="ECO:0000259" key="10">
    <source>
        <dbReference type="PROSITE" id="PS50089"/>
    </source>
</evidence>
<keyword evidence="7" id="KW-0833">Ubl conjugation pathway</keyword>
<keyword evidence="4" id="KW-0479">Metal-binding</keyword>
<dbReference type="PROSITE" id="PS50089">
    <property type="entry name" value="ZF_RING_2"/>
    <property type="match status" value="1"/>
</dbReference>
<reference evidence="12 13" key="1">
    <citation type="journal article" date="2016" name="Mol. Biol. Evol.">
        <title>Comparative Genomics of Early-Diverging Mushroom-Forming Fungi Provides Insights into the Origins of Lignocellulose Decay Capabilities.</title>
        <authorList>
            <person name="Nagy L.G."/>
            <person name="Riley R."/>
            <person name="Tritt A."/>
            <person name="Adam C."/>
            <person name="Daum C."/>
            <person name="Floudas D."/>
            <person name="Sun H."/>
            <person name="Yadav J.S."/>
            <person name="Pangilinan J."/>
            <person name="Larsson K.H."/>
            <person name="Matsuura K."/>
            <person name="Barry K."/>
            <person name="Labutti K."/>
            <person name="Kuo R."/>
            <person name="Ohm R.A."/>
            <person name="Bhattacharya S.S."/>
            <person name="Shirouzu T."/>
            <person name="Yoshinaga Y."/>
            <person name="Martin F.M."/>
            <person name="Grigoriev I.V."/>
            <person name="Hibbett D.S."/>
        </authorList>
    </citation>
    <scope>NUCLEOTIDE SEQUENCE [LARGE SCALE GENOMIC DNA]</scope>
    <source>
        <strain evidence="12 13">CBS 109695</strain>
    </source>
</reference>
<dbReference type="CDD" id="cd20335">
    <property type="entry name" value="BRcat_RBR"/>
    <property type="match status" value="1"/>
</dbReference>
<keyword evidence="3" id="KW-0808">Transferase</keyword>
<keyword evidence="5" id="KW-0677">Repeat</keyword>
<evidence type="ECO:0000256" key="1">
    <source>
        <dbReference type="ARBA" id="ARBA00001798"/>
    </source>
</evidence>